<dbReference type="InterPro" id="IPR029485">
    <property type="entry name" value="CAT_C"/>
</dbReference>
<keyword evidence="3" id="KW-0812">Transmembrane</keyword>
<gene>
    <name evidence="5" type="ORF">SHKM778_28210</name>
</gene>
<dbReference type="AlphaFoldDB" id="A0AAT9HGN0"/>
<name>A0AAT9HGN0_9ACTN</name>
<feature type="region of interest" description="Disordered" evidence="2">
    <location>
        <begin position="70"/>
        <end position="90"/>
    </location>
</feature>
<dbReference type="EMBL" id="AP035768">
    <property type="protein sequence ID" value="BFO16433.1"/>
    <property type="molecule type" value="Genomic_DNA"/>
</dbReference>
<evidence type="ECO:0000259" key="4">
    <source>
        <dbReference type="Pfam" id="PF13906"/>
    </source>
</evidence>
<dbReference type="PANTHER" id="PTHR43243:SF4">
    <property type="entry name" value="CATIONIC AMINO ACID TRANSPORTER 4"/>
    <property type="match status" value="1"/>
</dbReference>
<organism evidence="5">
    <name type="scientific">Streptomyces haneummycinicus</name>
    <dbReference type="NCBI Taxonomy" id="3074435"/>
    <lineage>
        <taxon>Bacteria</taxon>
        <taxon>Bacillati</taxon>
        <taxon>Actinomycetota</taxon>
        <taxon>Actinomycetes</taxon>
        <taxon>Kitasatosporales</taxon>
        <taxon>Streptomycetaceae</taxon>
        <taxon>Streptomyces</taxon>
    </lineage>
</organism>
<reference evidence="5" key="2">
    <citation type="submission" date="2024-07" db="EMBL/GenBank/DDBJ databases">
        <title>Streptomyces haneummycinica sp. nov., a new antibiotic-producing actinobacterium isolated from marine sediment.</title>
        <authorList>
            <person name="Uemura M."/>
            <person name="Hamada M."/>
            <person name="Hirano S."/>
            <person name="Kobayashi K."/>
            <person name="Ohshiro T."/>
            <person name="Kobayashi T."/>
            <person name="Terahara T."/>
        </authorList>
    </citation>
    <scope>NUCLEOTIDE SEQUENCE</scope>
    <source>
        <strain evidence="5">KM77-8</strain>
    </source>
</reference>
<protein>
    <recommendedName>
        <fullName evidence="4">Cationic amino acid transporter C-terminal domain-containing protein</fullName>
    </recommendedName>
</protein>
<dbReference type="GO" id="GO:0015171">
    <property type="term" value="F:amino acid transmembrane transporter activity"/>
    <property type="evidence" value="ECO:0007669"/>
    <property type="project" value="TreeGrafter"/>
</dbReference>
<sequence>MIILRRTRPDLPRAFRTPWVPALPVVSVAASLWLMVNLPTETWIRFGVWMAIGVVVYFLYSRTHSRLARGEAEPGTPLGSSGGPGSAEPAVQALARARTTLCPPKPKE</sequence>
<keyword evidence="3" id="KW-0472">Membrane</keyword>
<feature type="transmembrane region" description="Helical" evidence="3">
    <location>
        <begin position="20"/>
        <end position="36"/>
    </location>
</feature>
<reference evidence="5" key="1">
    <citation type="submission" date="2024-06" db="EMBL/GenBank/DDBJ databases">
        <authorList>
            <consortium name="consrtm"/>
            <person name="Uemura M."/>
            <person name="Terahara T."/>
        </authorList>
    </citation>
    <scope>NUCLEOTIDE SEQUENCE</scope>
    <source>
        <strain evidence="5">KM77-8</strain>
    </source>
</reference>
<accession>A0AAT9HGN0</accession>
<dbReference type="Gene3D" id="1.20.1740.10">
    <property type="entry name" value="Amino acid/polyamine transporter I"/>
    <property type="match status" value="1"/>
</dbReference>
<keyword evidence="3" id="KW-1133">Transmembrane helix</keyword>
<evidence type="ECO:0000256" key="2">
    <source>
        <dbReference type="SAM" id="MobiDB-lite"/>
    </source>
</evidence>
<evidence type="ECO:0000313" key="5">
    <source>
        <dbReference type="EMBL" id="BFO16433.1"/>
    </source>
</evidence>
<keyword evidence="1" id="KW-0813">Transport</keyword>
<evidence type="ECO:0000256" key="3">
    <source>
        <dbReference type="SAM" id="Phobius"/>
    </source>
</evidence>
<evidence type="ECO:0000256" key="1">
    <source>
        <dbReference type="ARBA" id="ARBA00022448"/>
    </source>
</evidence>
<feature type="transmembrane region" description="Helical" evidence="3">
    <location>
        <begin position="42"/>
        <end position="60"/>
    </location>
</feature>
<feature type="domain" description="Cationic amino acid transporter C-terminal" evidence="4">
    <location>
        <begin position="15"/>
        <end position="65"/>
    </location>
</feature>
<dbReference type="Pfam" id="PF13906">
    <property type="entry name" value="AA_permease_C"/>
    <property type="match status" value="1"/>
</dbReference>
<dbReference type="PANTHER" id="PTHR43243">
    <property type="entry name" value="INNER MEMBRANE TRANSPORTER YGJI-RELATED"/>
    <property type="match status" value="1"/>
</dbReference>
<proteinExistence type="predicted"/>